<dbReference type="InterPro" id="IPR057617">
    <property type="entry name" value="PML_C"/>
</dbReference>
<dbReference type="Proteomes" id="UP000036403">
    <property type="component" value="Unassembled WGS sequence"/>
</dbReference>
<sequence>MESNMAIELINHNPILQEQNAKISVLIGDDDCSTISAVRRESATKIKKWSDLNHAKKGLTSALYAIHLPLKLIQYFGKCFSFALTQNRDDAQKVNKALLNIVPHAYGKHDECEEWCRHRNTEEKILYRSLPNGEPLSDPDLRVSLTQIFSRFANNADKLAPCASSQGNESFNNIVASKHPKNRHYAASESLHWRVATAVCQKNLGSQYILKVNEKALLSPGHETKKFRTAKDLIHERKLKQLKTIEIKRRRLFAKQRRCSKATATENREGITYQSNCGFNTISFSEILVKINIKTDTIKSHARSVADILRVQMQAAEVAINKASLESLNGISSSMKMKIAKNGINLKILKEAYMQGGDEGVRLLLGEDVRGKPRVTKNIKILKSITHQLAM</sequence>
<dbReference type="Pfam" id="PF25244">
    <property type="entry name" value="PML_C"/>
    <property type="match status" value="1"/>
</dbReference>
<evidence type="ECO:0000259" key="2">
    <source>
        <dbReference type="Pfam" id="PF25244"/>
    </source>
</evidence>
<evidence type="ECO:0000259" key="1">
    <source>
        <dbReference type="Pfam" id="PF20700"/>
    </source>
</evidence>
<feature type="domain" description="PML C-terminal" evidence="2">
    <location>
        <begin position="331"/>
        <end position="385"/>
    </location>
</feature>
<evidence type="ECO:0000313" key="4">
    <source>
        <dbReference type="Proteomes" id="UP000036403"/>
    </source>
</evidence>
<dbReference type="PaxDb" id="67767-A0A0J7NEU5"/>
<keyword evidence="4" id="KW-1185">Reference proteome</keyword>
<dbReference type="AlphaFoldDB" id="A0A0J7NEU5"/>
<dbReference type="OrthoDB" id="7554339at2759"/>
<name>A0A0J7NEU5_LASNI</name>
<dbReference type="EMBL" id="LBMM01005989">
    <property type="protein sequence ID" value="KMQ91040.1"/>
    <property type="molecule type" value="Genomic_DNA"/>
</dbReference>
<evidence type="ECO:0000313" key="3">
    <source>
        <dbReference type="EMBL" id="KMQ91040.1"/>
    </source>
</evidence>
<comment type="caution">
    <text evidence="3">The sequence shown here is derived from an EMBL/GenBank/DDBJ whole genome shotgun (WGS) entry which is preliminary data.</text>
</comment>
<organism evidence="3 4">
    <name type="scientific">Lasius niger</name>
    <name type="common">Black garden ant</name>
    <dbReference type="NCBI Taxonomy" id="67767"/>
    <lineage>
        <taxon>Eukaryota</taxon>
        <taxon>Metazoa</taxon>
        <taxon>Ecdysozoa</taxon>
        <taxon>Arthropoda</taxon>
        <taxon>Hexapoda</taxon>
        <taxon>Insecta</taxon>
        <taxon>Pterygota</taxon>
        <taxon>Neoptera</taxon>
        <taxon>Endopterygota</taxon>
        <taxon>Hymenoptera</taxon>
        <taxon>Apocrita</taxon>
        <taxon>Aculeata</taxon>
        <taxon>Formicoidea</taxon>
        <taxon>Formicidae</taxon>
        <taxon>Formicinae</taxon>
        <taxon>Lasius</taxon>
        <taxon>Lasius</taxon>
    </lineage>
</organism>
<reference evidence="3 4" key="1">
    <citation type="submission" date="2015-04" db="EMBL/GenBank/DDBJ databases">
        <title>Lasius niger genome sequencing.</title>
        <authorList>
            <person name="Konorov E.A."/>
            <person name="Nikitin M.A."/>
            <person name="Kirill M.V."/>
            <person name="Chang P."/>
        </authorList>
    </citation>
    <scope>NUCLEOTIDE SEQUENCE [LARGE SCALE GENOMIC DNA]</scope>
    <source>
        <tissue evidence="3">Whole</tissue>
    </source>
</reference>
<dbReference type="Pfam" id="PF20700">
    <property type="entry name" value="Mutator"/>
    <property type="match status" value="1"/>
</dbReference>
<feature type="domain" description="Mutator-like transposase" evidence="1">
    <location>
        <begin position="1"/>
        <end position="116"/>
    </location>
</feature>
<dbReference type="STRING" id="67767.A0A0J7NEU5"/>
<accession>A0A0J7NEU5</accession>
<gene>
    <name evidence="3" type="ORF">RF55_9143</name>
</gene>
<proteinExistence type="predicted"/>
<protein>
    <submittedName>
        <fullName evidence="3">Dna polymerase iii polc-type</fullName>
    </submittedName>
</protein>
<dbReference type="InterPro" id="IPR049012">
    <property type="entry name" value="Mutator_transp_dom"/>
</dbReference>